<accession>A0A1A9ZPK3</accession>
<sequence length="123" mass="14222">MATVSNSFNVWHGFAVFLNNVIVIIFAILGSCKAIYEIYFVAQDIFSLSVFNLHEKKDFILTTRSLFNFQPMSRKLGLLLITGIVAADRRCGRSTEMPKWKERQDIWNLVCLHECLQHLLNKL</sequence>
<feature type="transmembrane region" description="Helical" evidence="1">
    <location>
        <begin position="12"/>
        <end position="30"/>
    </location>
</feature>
<evidence type="ECO:0000256" key="1">
    <source>
        <dbReference type="SAM" id="Phobius"/>
    </source>
</evidence>
<name>A0A1A9ZPK3_GLOPL</name>
<organism evidence="2 3">
    <name type="scientific">Glossina pallidipes</name>
    <name type="common">Tsetse fly</name>
    <dbReference type="NCBI Taxonomy" id="7398"/>
    <lineage>
        <taxon>Eukaryota</taxon>
        <taxon>Metazoa</taxon>
        <taxon>Ecdysozoa</taxon>
        <taxon>Arthropoda</taxon>
        <taxon>Hexapoda</taxon>
        <taxon>Insecta</taxon>
        <taxon>Pterygota</taxon>
        <taxon>Neoptera</taxon>
        <taxon>Endopterygota</taxon>
        <taxon>Diptera</taxon>
        <taxon>Brachycera</taxon>
        <taxon>Muscomorpha</taxon>
        <taxon>Hippoboscoidea</taxon>
        <taxon>Glossinidae</taxon>
        <taxon>Glossina</taxon>
    </lineage>
</organism>
<dbReference type="EnsemblMetazoa" id="GPAI021038-RA">
    <property type="protein sequence ID" value="GPAI021038-PA"/>
    <property type="gene ID" value="GPAI021038"/>
</dbReference>
<evidence type="ECO:0000313" key="3">
    <source>
        <dbReference type="Proteomes" id="UP000092445"/>
    </source>
</evidence>
<reference evidence="3" key="1">
    <citation type="submission" date="2014-03" db="EMBL/GenBank/DDBJ databases">
        <authorList>
            <person name="Aksoy S."/>
            <person name="Warren W."/>
            <person name="Wilson R.K."/>
        </authorList>
    </citation>
    <scope>NUCLEOTIDE SEQUENCE [LARGE SCALE GENOMIC DNA]</scope>
    <source>
        <strain evidence="3">IAEA</strain>
    </source>
</reference>
<dbReference type="Proteomes" id="UP000092445">
    <property type="component" value="Unassembled WGS sequence"/>
</dbReference>
<evidence type="ECO:0000313" key="2">
    <source>
        <dbReference type="EnsemblMetazoa" id="GPAI021038-PA"/>
    </source>
</evidence>
<proteinExistence type="predicted"/>
<reference evidence="2" key="2">
    <citation type="submission" date="2020-05" db="UniProtKB">
        <authorList>
            <consortium name="EnsemblMetazoa"/>
        </authorList>
    </citation>
    <scope>IDENTIFICATION</scope>
    <source>
        <strain evidence="2">IAEA</strain>
    </source>
</reference>
<dbReference type="VEuPathDB" id="VectorBase:GPAI021038"/>
<keyword evidence="1" id="KW-1133">Transmembrane helix</keyword>
<keyword evidence="1" id="KW-0472">Membrane</keyword>
<keyword evidence="3" id="KW-1185">Reference proteome</keyword>
<dbReference type="AlphaFoldDB" id="A0A1A9ZPK3"/>
<keyword evidence="1" id="KW-0812">Transmembrane</keyword>
<protein>
    <submittedName>
        <fullName evidence="2">Uncharacterized protein</fullName>
    </submittedName>
</protein>